<dbReference type="CDD" id="cd14503">
    <property type="entry name" value="PTP-bact"/>
    <property type="match status" value="1"/>
</dbReference>
<dbReference type="GO" id="GO:0050313">
    <property type="term" value="F:sulfur dioxygenase activity"/>
    <property type="evidence" value="ECO:0007669"/>
    <property type="project" value="InterPro"/>
</dbReference>
<dbReference type="SUPFAM" id="SSF52799">
    <property type="entry name" value="(Phosphotyrosine protein) phosphatases II"/>
    <property type="match status" value="1"/>
</dbReference>
<dbReference type="InterPro" id="IPR005939">
    <property type="entry name" value="BLH_phosphatase-like"/>
</dbReference>
<dbReference type="EMBL" id="FBWG01000047">
    <property type="protein sequence ID" value="CUX59807.1"/>
    <property type="molecule type" value="Genomic_DNA"/>
</dbReference>
<dbReference type="InterPro" id="IPR053449">
    <property type="entry name" value="MBL-like_hydrolase"/>
</dbReference>
<evidence type="ECO:0000256" key="1">
    <source>
        <dbReference type="ARBA" id="ARBA00022723"/>
    </source>
</evidence>
<feature type="domain" description="Metallo-beta-lactamase" evidence="3">
    <location>
        <begin position="156"/>
        <end position="345"/>
    </location>
</feature>
<dbReference type="RefSeq" id="WP_080819262.1">
    <property type="nucleotide sequence ID" value="NZ_LT009749.1"/>
</dbReference>
<evidence type="ECO:0000259" key="3">
    <source>
        <dbReference type="SMART" id="SM00849"/>
    </source>
</evidence>
<feature type="region of interest" description="Disordered" evidence="2">
    <location>
        <begin position="34"/>
        <end position="54"/>
    </location>
</feature>
<dbReference type="GO" id="GO:0070813">
    <property type="term" value="P:hydrogen sulfide metabolic process"/>
    <property type="evidence" value="ECO:0007669"/>
    <property type="project" value="TreeGrafter"/>
</dbReference>
<dbReference type="Pfam" id="PF00753">
    <property type="entry name" value="Lactamase_B"/>
    <property type="match status" value="1"/>
</dbReference>
<dbReference type="Proteomes" id="UP000191987">
    <property type="component" value="Unassembled WGS sequence"/>
</dbReference>
<dbReference type="PANTHER" id="PTHR43084">
    <property type="entry name" value="PERSULFIDE DIOXYGENASE ETHE1"/>
    <property type="match status" value="1"/>
</dbReference>
<dbReference type="CDD" id="cd07724">
    <property type="entry name" value="POD-like_MBL-fold"/>
    <property type="match status" value="1"/>
</dbReference>
<dbReference type="InterPro" id="IPR001279">
    <property type="entry name" value="Metallo-B-lactamas"/>
</dbReference>
<keyword evidence="4" id="KW-0378">Hydrolase</keyword>
<dbReference type="Gene3D" id="3.60.15.10">
    <property type="entry name" value="Ribonuclease Z/Hydroxyacylglutathione hydrolase-like"/>
    <property type="match status" value="1"/>
</dbReference>
<dbReference type="EC" id="3.-.-.-" evidence="4"/>
<dbReference type="SUPFAM" id="SSF56281">
    <property type="entry name" value="Metallo-hydrolase/oxidoreductase"/>
    <property type="match status" value="1"/>
</dbReference>
<accession>A0A1S7RZ41</accession>
<reference evidence="4 5" key="1">
    <citation type="submission" date="2016-01" db="EMBL/GenBank/DDBJ databases">
        <authorList>
            <person name="Oliw E.H."/>
        </authorList>
    </citation>
    <scope>NUCLEOTIDE SEQUENCE [LARGE SCALE GENOMIC DNA]</scope>
    <source>
        <strain evidence="4 5">Zutra 3-1</strain>
    </source>
</reference>
<name>A0A1S7RZ41_9HYPH</name>
<dbReference type="InterPro" id="IPR051682">
    <property type="entry name" value="Mito_Persulfide_Diox"/>
</dbReference>
<proteinExistence type="predicted"/>
<dbReference type="NCBIfam" id="TIGR01244">
    <property type="entry name" value="TIGR01244 family sulfur transferase"/>
    <property type="match status" value="1"/>
</dbReference>
<evidence type="ECO:0000313" key="5">
    <source>
        <dbReference type="Proteomes" id="UP000191987"/>
    </source>
</evidence>
<dbReference type="Gene3D" id="3.90.190.10">
    <property type="entry name" value="Protein tyrosine phosphatase superfamily"/>
    <property type="match status" value="1"/>
</dbReference>
<protein>
    <submittedName>
        <fullName evidence="4">Beta-lactamase hydrolase-like protein</fullName>
        <ecNumber evidence="4">3.-.-.-</ecNumber>
    </submittedName>
</protein>
<dbReference type="SMART" id="SM00849">
    <property type="entry name" value="Lactamase_B"/>
    <property type="match status" value="1"/>
</dbReference>
<dbReference type="GO" id="GO:0046872">
    <property type="term" value="F:metal ion binding"/>
    <property type="evidence" value="ECO:0007669"/>
    <property type="project" value="UniProtKB-KW"/>
</dbReference>
<dbReference type="GO" id="GO:0006749">
    <property type="term" value="P:glutathione metabolic process"/>
    <property type="evidence" value="ECO:0007669"/>
    <property type="project" value="InterPro"/>
</dbReference>
<dbReference type="InterPro" id="IPR029021">
    <property type="entry name" value="Prot-tyrosine_phosphatase-like"/>
</dbReference>
<sequence>MNAVKINERLTVAGQPMIADFPSLSAQGYKSIINARPDGEEPGQPGNAQEKSAASAAGMDYGFIPVSGPTITEADIRAFQQKMAEAEGPVFAHCKGGTRALTLHVLGEALDGRIETDDIEAFGKAHGFDLSGATRWLERRAAAVPHVKAFFDPRTWSVQYVVSDPSTKRCAIIDPVYDFDEKSGATGTMNADAILDYVESQGLSVEWILDTHPHADHFSAAHYLKQKTGAQTAIGAKVTGVQKLWQEKYNWPDLETDGSQWDRLFEAGDRFNIGSLEARVLFSPGHTLASVTYVVGNAAFVHDTLFMPDSGTARADFPGGSARELWTSIQDILALPDETRLFTGHDYQPGGRAPKWESTVGEQKRSNPHLAGMTEEGFIRLREARDRTLPMPKLILHALQVNIRGGRLPEPEANGKRYLKFPLDVLEGSIW</sequence>
<dbReference type="GO" id="GO:0016787">
    <property type="term" value="F:hydrolase activity"/>
    <property type="evidence" value="ECO:0007669"/>
    <property type="project" value="UniProtKB-KW"/>
</dbReference>
<organism evidence="4 5">
    <name type="scientific">Agrobacterium deltaense Zutra 3/1</name>
    <dbReference type="NCBI Taxonomy" id="1183427"/>
    <lineage>
        <taxon>Bacteria</taxon>
        <taxon>Pseudomonadati</taxon>
        <taxon>Pseudomonadota</taxon>
        <taxon>Alphaproteobacteria</taxon>
        <taxon>Hyphomicrobiales</taxon>
        <taxon>Rhizobiaceae</taxon>
        <taxon>Rhizobium/Agrobacterium group</taxon>
        <taxon>Agrobacterium</taxon>
    </lineage>
</organism>
<evidence type="ECO:0000256" key="2">
    <source>
        <dbReference type="SAM" id="MobiDB-lite"/>
    </source>
</evidence>
<dbReference type="InterPro" id="IPR044528">
    <property type="entry name" value="POD-like_MBL-fold"/>
</dbReference>
<dbReference type="PANTHER" id="PTHR43084:SF1">
    <property type="entry name" value="PERSULFIDE DIOXYGENASE ETHE1, MITOCHONDRIAL"/>
    <property type="match status" value="1"/>
</dbReference>
<dbReference type="NCBIfam" id="NF040641">
    <property type="entry name" value="bifunc_ST_SDO"/>
    <property type="match status" value="1"/>
</dbReference>
<evidence type="ECO:0000313" key="4">
    <source>
        <dbReference type="EMBL" id="CUX59807.1"/>
    </source>
</evidence>
<dbReference type="AlphaFoldDB" id="A0A1S7RZ41"/>
<dbReference type="Pfam" id="PF04273">
    <property type="entry name" value="BLH_phosphatase"/>
    <property type="match status" value="1"/>
</dbReference>
<dbReference type="InterPro" id="IPR036866">
    <property type="entry name" value="RibonucZ/Hydroxyglut_hydro"/>
</dbReference>
<gene>
    <name evidence="4" type="primary">blh</name>
    <name evidence="4" type="ORF">AGR7C_Lc80138</name>
</gene>
<keyword evidence="1" id="KW-0479">Metal-binding</keyword>